<organism evidence="2 3">
    <name type="scientific">Rhodoplanes tepidamans</name>
    <name type="common">Rhodoplanes cryptolactis</name>
    <dbReference type="NCBI Taxonomy" id="200616"/>
    <lineage>
        <taxon>Bacteria</taxon>
        <taxon>Pseudomonadati</taxon>
        <taxon>Pseudomonadota</taxon>
        <taxon>Alphaproteobacteria</taxon>
        <taxon>Hyphomicrobiales</taxon>
        <taxon>Nitrobacteraceae</taxon>
        <taxon>Rhodoplanes</taxon>
    </lineage>
</organism>
<feature type="transmembrane region" description="Helical" evidence="1">
    <location>
        <begin position="105"/>
        <end position="126"/>
    </location>
</feature>
<evidence type="ECO:0000313" key="2">
    <source>
        <dbReference type="EMBL" id="MDC7786313.1"/>
    </source>
</evidence>
<reference evidence="2" key="2">
    <citation type="submission" date="2023-02" db="EMBL/GenBank/DDBJ databases">
        <authorList>
            <person name="Rayyan A."/>
            <person name="Meyer T."/>
            <person name="Kyndt J.A."/>
        </authorList>
    </citation>
    <scope>NUCLEOTIDE SEQUENCE</scope>
    <source>
        <strain evidence="2">DSM 9987</strain>
    </source>
</reference>
<feature type="transmembrane region" description="Helical" evidence="1">
    <location>
        <begin position="17"/>
        <end position="40"/>
    </location>
</feature>
<dbReference type="Proteomes" id="UP001165652">
    <property type="component" value="Unassembled WGS sequence"/>
</dbReference>
<comment type="caution">
    <text evidence="2">The sequence shown here is derived from an EMBL/GenBank/DDBJ whole genome shotgun (WGS) entry which is preliminary data.</text>
</comment>
<accession>A0ABT5J9J1</accession>
<keyword evidence="1" id="KW-1133">Transmembrane helix</keyword>
<dbReference type="EMBL" id="JAQQLI010000015">
    <property type="protein sequence ID" value="MDC7786313.1"/>
    <property type="molecule type" value="Genomic_DNA"/>
</dbReference>
<evidence type="ECO:0000256" key="1">
    <source>
        <dbReference type="SAM" id="Phobius"/>
    </source>
</evidence>
<dbReference type="RefSeq" id="WP_272777160.1">
    <property type="nucleotide sequence ID" value="NZ_JAQQLI010000015.1"/>
</dbReference>
<protein>
    <submittedName>
        <fullName evidence="2">Uncharacterized protein</fullName>
    </submittedName>
</protein>
<reference evidence="2" key="1">
    <citation type="journal article" date="2023" name="Microbiol Resour">
        <title>Genome Sequences of Rhodoplanes serenus and Two Thermotolerant Strains, Rhodoplanes tepidamans and 'Rhodoplanes cryptolactis,' Further Refine the Genus.</title>
        <authorList>
            <person name="Rayyan A.A."/>
            <person name="Kyndt J.A."/>
        </authorList>
    </citation>
    <scope>NUCLEOTIDE SEQUENCE</scope>
    <source>
        <strain evidence="2">DSM 9987</strain>
    </source>
</reference>
<feature type="transmembrane region" description="Helical" evidence="1">
    <location>
        <begin position="52"/>
        <end position="69"/>
    </location>
</feature>
<sequence>MTPDAAVSPLSHRLAGFALHALVSGLPMAASIVLLTRLLGWGSFSEGPVGPIVFSVLYVIFSAALEAWAGPRWPRLHPAGIGHICFDVSLPLAERLERLRLDPLAFRHILTQLAMVSLLALAVLTVR</sequence>
<keyword evidence="3" id="KW-1185">Reference proteome</keyword>
<name>A0ABT5J9J1_RHOTP</name>
<keyword evidence="1" id="KW-0472">Membrane</keyword>
<proteinExistence type="predicted"/>
<gene>
    <name evidence="2" type="ORF">PQJ73_11535</name>
</gene>
<evidence type="ECO:0000313" key="3">
    <source>
        <dbReference type="Proteomes" id="UP001165652"/>
    </source>
</evidence>
<keyword evidence="1" id="KW-0812">Transmembrane</keyword>